<organism evidence="9 10">
    <name type="scientific">Pelistega suis</name>
    <dbReference type="NCBI Taxonomy" id="1631957"/>
    <lineage>
        <taxon>Bacteria</taxon>
        <taxon>Pseudomonadati</taxon>
        <taxon>Pseudomonadota</taxon>
        <taxon>Betaproteobacteria</taxon>
        <taxon>Burkholderiales</taxon>
        <taxon>Alcaligenaceae</taxon>
        <taxon>Pelistega</taxon>
    </lineage>
</organism>
<keyword evidence="6" id="KW-0460">Magnesium</keyword>
<dbReference type="PANTHER" id="PTHR12992:SF11">
    <property type="entry name" value="MITOCHONDRIAL COENZYME A DIPHOSPHATASE NUDT8"/>
    <property type="match status" value="1"/>
</dbReference>
<dbReference type="Gene3D" id="3.90.79.10">
    <property type="entry name" value="Nucleoside Triphosphate Pyrophosphohydrolase"/>
    <property type="match status" value="1"/>
</dbReference>
<dbReference type="Pfam" id="PF00293">
    <property type="entry name" value="NUDIX"/>
    <property type="match status" value="1"/>
</dbReference>
<dbReference type="PROSITE" id="PS01293">
    <property type="entry name" value="NUDIX_COA"/>
    <property type="match status" value="1"/>
</dbReference>
<keyword evidence="7" id="KW-0464">Manganese</keyword>
<comment type="cofactor">
    <cofactor evidence="1">
        <name>Mn(2+)</name>
        <dbReference type="ChEBI" id="CHEBI:29035"/>
    </cofactor>
</comment>
<evidence type="ECO:0000256" key="4">
    <source>
        <dbReference type="ARBA" id="ARBA00022723"/>
    </source>
</evidence>
<keyword evidence="4" id="KW-0479">Metal-binding</keyword>
<dbReference type="SUPFAM" id="SSF55811">
    <property type="entry name" value="Nudix"/>
    <property type="match status" value="1"/>
</dbReference>
<keyword evidence="10" id="KW-1185">Reference proteome</keyword>
<dbReference type="InterPro" id="IPR000086">
    <property type="entry name" value="NUDIX_hydrolase_dom"/>
</dbReference>
<dbReference type="EMBL" id="JABGBN010000002">
    <property type="protein sequence ID" value="NOL51369.1"/>
    <property type="molecule type" value="Genomic_DNA"/>
</dbReference>
<dbReference type="AlphaFoldDB" id="A0A849P0V4"/>
<dbReference type="CDD" id="cd03426">
    <property type="entry name" value="NUDIX_CoAse_Nudt7"/>
    <property type="match status" value="1"/>
</dbReference>
<dbReference type="PROSITE" id="PS51462">
    <property type="entry name" value="NUDIX"/>
    <property type="match status" value="1"/>
</dbReference>
<dbReference type="InterPro" id="IPR000059">
    <property type="entry name" value="NUDIX_hydrolase_NudL_CS"/>
</dbReference>
<proteinExistence type="inferred from homology"/>
<evidence type="ECO:0000256" key="2">
    <source>
        <dbReference type="ARBA" id="ARBA00001946"/>
    </source>
</evidence>
<dbReference type="PANTHER" id="PTHR12992">
    <property type="entry name" value="NUDIX HYDROLASE"/>
    <property type="match status" value="1"/>
</dbReference>
<protein>
    <submittedName>
        <fullName evidence="9">CoA pyrophosphatase</fullName>
    </submittedName>
</protein>
<dbReference type="GO" id="GO:0009132">
    <property type="term" value="P:nucleoside diphosphate metabolic process"/>
    <property type="evidence" value="ECO:0007669"/>
    <property type="project" value="InterPro"/>
</dbReference>
<name>A0A849P0V4_9BURK</name>
<evidence type="ECO:0000256" key="7">
    <source>
        <dbReference type="ARBA" id="ARBA00023211"/>
    </source>
</evidence>
<feature type="domain" description="Nudix hydrolase" evidence="8">
    <location>
        <begin position="71"/>
        <end position="204"/>
    </location>
</feature>
<evidence type="ECO:0000259" key="8">
    <source>
        <dbReference type="PROSITE" id="PS51462"/>
    </source>
</evidence>
<evidence type="ECO:0000313" key="10">
    <source>
        <dbReference type="Proteomes" id="UP000537862"/>
    </source>
</evidence>
<dbReference type="RefSeq" id="WP_171680053.1">
    <property type="nucleotide sequence ID" value="NZ_JABGBN010000002.1"/>
</dbReference>
<reference evidence="9 10" key="1">
    <citation type="submission" date="2020-05" db="EMBL/GenBank/DDBJ databases">
        <authorList>
            <person name="Niu N."/>
        </authorList>
    </citation>
    <scope>NUCLEOTIDE SEQUENCE [LARGE SCALE GENOMIC DNA]</scope>
    <source>
        <strain evidence="9 10">3340-03</strain>
    </source>
</reference>
<keyword evidence="5" id="KW-0378">Hydrolase</keyword>
<dbReference type="InterPro" id="IPR045121">
    <property type="entry name" value="CoAse"/>
</dbReference>
<dbReference type="GO" id="GO:0010945">
    <property type="term" value="F:coenzyme A diphosphatase activity"/>
    <property type="evidence" value="ECO:0007669"/>
    <property type="project" value="InterPro"/>
</dbReference>
<dbReference type="InterPro" id="IPR015797">
    <property type="entry name" value="NUDIX_hydrolase-like_dom_sf"/>
</dbReference>
<gene>
    <name evidence="9" type="ORF">HKX39_04155</name>
</gene>
<dbReference type="GO" id="GO:0030145">
    <property type="term" value="F:manganese ion binding"/>
    <property type="evidence" value="ECO:0007669"/>
    <property type="project" value="InterPro"/>
</dbReference>
<dbReference type="GO" id="GO:0000287">
    <property type="term" value="F:magnesium ion binding"/>
    <property type="evidence" value="ECO:0007669"/>
    <property type="project" value="InterPro"/>
</dbReference>
<evidence type="ECO:0000256" key="6">
    <source>
        <dbReference type="ARBA" id="ARBA00022842"/>
    </source>
</evidence>
<comment type="caution">
    <text evidence="9">The sequence shown here is derived from an EMBL/GenBank/DDBJ whole genome shotgun (WGS) entry which is preliminary data.</text>
</comment>
<dbReference type="Proteomes" id="UP000537862">
    <property type="component" value="Unassembled WGS sequence"/>
</dbReference>
<sequence>MALSTIRHGNPTFDPQAQEAFQANQGLSVLPMERMSIAFIQKALSSPQLVSLDPIIERWNHEKRLIHAQQPYAEAATLMLLVEKEQGVEMLLTRRAMHLKKHSGQISFPGGRIDKEDASAEQAALRETFEEIGIASNSIQLLGQLPDFFTGTGFLMKPFVGMLKPDYVLSINREEVDEVFSVPLSFLLNPNHHFLHKVTVDEGLREYFSMPWQDYFIWGATAAVIRNLYHVLDVFEV</sequence>
<evidence type="ECO:0000313" key="9">
    <source>
        <dbReference type="EMBL" id="NOL51369.1"/>
    </source>
</evidence>
<accession>A0A849P0V4</accession>
<comment type="cofactor">
    <cofactor evidence="2">
        <name>Mg(2+)</name>
        <dbReference type="ChEBI" id="CHEBI:18420"/>
    </cofactor>
</comment>
<dbReference type="NCBIfam" id="NF007980">
    <property type="entry name" value="PRK10707.1"/>
    <property type="match status" value="1"/>
</dbReference>
<evidence type="ECO:0000256" key="1">
    <source>
        <dbReference type="ARBA" id="ARBA00001936"/>
    </source>
</evidence>
<comment type="similarity">
    <text evidence="3">Belongs to the Nudix hydrolase family. PCD1 subfamily.</text>
</comment>
<evidence type="ECO:0000256" key="5">
    <source>
        <dbReference type="ARBA" id="ARBA00022801"/>
    </source>
</evidence>
<evidence type="ECO:0000256" key="3">
    <source>
        <dbReference type="ARBA" id="ARBA00006506"/>
    </source>
</evidence>